<name>A0AAD5QJ39_PARTN</name>
<dbReference type="SUPFAM" id="SSF64484">
    <property type="entry name" value="beta and beta-prime subunits of DNA dependent RNA-polymerase"/>
    <property type="match status" value="1"/>
</dbReference>
<reference evidence="2" key="1">
    <citation type="submission" date="2021-06" db="EMBL/GenBank/DDBJ databases">
        <title>Parelaphostrongylus tenuis whole genome reference sequence.</title>
        <authorList>
            <person name="Garwood T.J."/>
            <person name="Larsen P.A."/>
            <person name="Fountain-Jones N.M."/>
            <person name="Garbe J.R."/>
            <person name="Macchietto M.G."/>
            <person name="Kania S.A."/>
            <person name="Gerhold R.W."/>
            <person name="Richards J.E."/>
            <person name="Wolf T.M."/>
        </authorList>
    </citation>
    <scope>NUCLEOTIDE SEQUENCE</scope>
    <source>
        <strain evidence="2">MNPRO001-30</strain>
        <tissue evidence="2">Meninges</tissue>
    </source>
</reference>
<evidence type="ECO:0000313" key="2">
    <source>
        <dbReference type="EMBL" id="KAJ1350335.1"/>
    </source>
</evidence>
<dbReference type="AlphaFoldDB" id="A0AAD5QJ39"/>
<dbReference type="EMBL" id="JAHQIW010000837">
    <property type="protein sequence ID" value="KAJ1350335.1"/>
    <property type="molecule type" value="Genomic_DNA"/>
</dbReference>
<accession>A0AAD5QJ39</accession>
<organism evidence="2 3">
    <name type="scientific">Parelaphostrongylus tenuis</name>
    <name type="common">Meningeal worm</name>
    <dbReference type="NCBI Taxonomy" id="148309"/>
    <lineage>
        <taxon>Eukaryota</taxon>
        <taxon>Metazoa</taxon>
        <taxon>Ecdysozoa</taxon>
        <taxon>Nematoda</taxon>
        <taxon>Chromadorea</taxon>
        <taxon>Rhabditida</taxon>
        <taxon>Rhabditina</taxon>
        <taxon>Rhabditomorpha</taxon>
        <taxon>Strongyloidea</taxon>
        <taxon>Metastrongylidae</taxon>
        <taxon>Parelaphostrongylus</taxon>
    </lineage>
</organism>
<keyword evidence="2" id="KW-0804">Transcription</keyword>
<feature type="compositionally biased region" description="Acidic residues" evidence="1">
    <location>
        <begin position="24"/>
        <end position="38"/>
    </location>
</feature>
<comment type="caution">
    <text evidence="2">The sequence shown here is derived from an EMBL/GenBank/DDBJ whole genome shotgun (WGS) entry which is preliminary data.</text>
</comment>
<dbReference type="GO" id="GO:0000428">
    <property type="term" value="C:DNA-directed RNA polymerase complex"/>
    <property type="evidence" value="ECO:0007669"/>
    <property type="project" value="UniProtKB-KW"/>
</dbReference>
<proteinExistence type="predicted"/>
<feature type="region of interest" description="Disordered" evidence="1">
    <location>
        <begin position="1"/>
        <end position="41"/>
    </location>
</feature>
<dbReference type="Proteomes" id="UP001196413">
    <property type="component" value="Unassembled WGS sequence"/>
</dbReference>
<evidence type="ECO:0000256" key="1">
    <source>
        <dbReference type="SAM" id="MobiDB-lite"/>
    </source>
</evidence>
<keyword evidence="2" id="KW-0240">DNA-directed RNA polymerase</keyword>
<evidence type="ECO:0000313" key="3">
    <source>
        <dbReference type="Proteomes" id="UP001196413"/>
    </source>
</evidence>
<protein>
    <submittedName>
        <fullName evidence="2">DNA-directed RNA polymerase II subunit RPB2</fullName>
    </submittedName>
</protein>
<sequence length="108" mass="12737">MLAGLIGHDDYDDIFCDEEKSDEHEEPEEEDEDSDEISSDQWQEACWTVISAYFDEKGLVRQQLDSFDEFIQNECAKNRRGFTYRGITIRVAAFLWRNRKPYKVCAEV</sequence>
<keyword evidence="3" id="KW-1185">Reference proteome</keyword>
<gene>
    <name evidence="2" type="primary">POLR2B</name>
    <name evidence="2" type="ORF">KIN20_006102</name>
</gene>